<evidence type="ECO:0000313" key="1">
    <source>
        <dbReference type="EMBL" id="MBF6358168.1"/>
    </source>
</evidence>
<organism evidence="1 2">
    <name type="scientific">Nocardia higoensis</name>
    <dbReference type="NCBI Taxonomy" id="228599"/>
    <lineage>
        <taxon>Bacteria</taxon>
        <taxon>Bacillati</taxon>
        <taxon>Actinomycetota</taxon>
        <taxon>Actinomycetes</taxon>
        <taxon>Mycobacteriales</taxon>
        <taxon>Nocardiaceae</taxon>
        <taxon>Nocardia</taxon>
    </lineage>
</organism>
<keyword evidence="2" id="KW-1185">Reference proteome</keyword>
<gene>
    <name evidence="1" type="ORF">IU449_27095</name>
</gene>
<dbReference type="Proteomes" id="UP000707731">
    <property type="component" value="Unassembled WGS sequence"/>
</dbReference>
<evidence type="ECO:0008006" key="3">
    <source>
        <dbReference type="Google" id="ProtNLM"/>
    </source>
</evidence>
<dbReference type="RefSeq" id="WP_195005007.1">
    <property type="nucleotide sequence ID" value="NZ_JADLQN010000010.1"/>
</dbReference>
<comment type="caution">
    <text evidence="1">The sequence shown here is derived from an EMBL/GenBank/DDBJ whole genome shotgun (WGS) entry which is preliminary data.</text>
</comment>
<accession>A0ABS0DN99</accession>
<proteinExistence type="predicted"/>
<reference evidence="1 2" key="1">
    <citation type="submission" date="2020-10" db="EMBL/GenBank/DDBJ databases">
        <title>Identification of Nocardia species via Next-generation sequencing and recognition of intraspecies genetic diversity.</title>
        <authorList>
            <person name="Li P."/>
            <person name="Li P."/>
            <person name="Lu B."/>
        </authorList>
    </citation>
    <scope>NUCLEOTIDE SEQUENCE [LARGE SCALE GENOMIC DNA]</scope>
    <source>
        <strain evidence="1 2">BJ06-0143</strain>
    </source>
</reference>
<dbReference type="EMBL" id="JADLQN010000010">
    <property type="protein sequence ID" value="MBF6358168.1"/>
    <property type="molecule type" value="Genomic_DNA"/>
</dbReference>
<name>A0ABS0DN99_9NOCA</name>
<sequence length="55" mass="6118">MTFKPGDRVLVEFGGTRTAVVDYIGASSIGVLIDFPDGEPVRGIYREHEMTRCEE</sequence>
<evidence type="ECO:0000313" key="2">
    <source>
        <dbReference type="Proteomes" id="UP000707731"/>
    </source>
</evidence>
<protein>
    <recommendedName>
        <fullName evidence="3">DUF2158 domain-containing protein</fullName>
    </recommendedName>
</protein>